<accession>A0A0W7WK52</accession>
<dbReference type="AlphaFoldDB" id="A0A0W7WK52"/>
<evidence type="ECO:0000313" key="4">
    <source>
        <dbReference type="Proteomes" id="UP000054396"/>
    </source>
</evidence>
<sequence length="285" mass="29555">MNGLTEDGQALVEDVAARHGFSPEAVTQMLRAVAQGGGTQAQFSHPEFGGMGQWSSGGMTMIGDMFNNTLKARVDALCAELSGALATRTLFQPEAGGASLFVPGSSAAWWPEELGQPAASGSQNDLHYAYFPATRRLAVRIGGDLTVYDTGAHQIGGVSQQQGGDQSVTFTSQMGLVRLADLPVVQDGAAAPDEIAPDVTPAQDEAPAAHRLDPVPAPEPFQPAPAQATPGPVPTSAPVQAAPAAGGEESDAIFAKLEKLAALRDKGILSEEEFTAKKQELLARL</sequence>
<gene>
    <name evidence="3" type="ORF">AVJ23_07985</name>
</gene>
<dbReference type="STRING" id="1685382.AVJ23_07985"/>
<proteinExistence type="predicted"/>
<dbReference type="OrthoDB" id="1778949at2"/>
<feature type="domain" description="SHOCT" evidence="2">
    <location>
        <begin position="256"/>
        <end position="282"/>
    </location>
</feature>
<name>A0A0W7WK52_9RHOB</name>
<dbReference type="Proteomes" id="UP000054396">
    <property type="component" value="Unassembled WGS sequence"/>
</dbReference>
<keyword evidence="4" id="KW-1185">Reference proteome</keyword>
<protein>
    <recommendedName>
        <fullName evidence="2">SHOCT domain-containing protein</fullName>
    </recommendedName>
</protein>
<evidence type="ECO:0000259" key="2">
    <source>
        <dbReference type="Pfam" id="PF09851"/>
    </source>
</evidence>
<evidence type="ECO:0000256" key="1">
    <source>
        <dbReference type="SAM" id="MobiDB-lite"/>
    </source>
</evidence>
<dbReference type="Pfam" id="PF09851">
    <property type="entry name" value="SHOCT"/>
    <property type="match status" value="1"/>
</dbReference>
<organism evidence="3 4">
    <name type="scientific">Pseudoponticoccus marisrubri</name>
    <dbReference type="NCBI Taxonomy" id="1685382"/>
    <lineage>
        <taxon>Bacteria</taxon>
        <taxon>Pseudomonadati</taxon>
        <taxon>Pseudomonadota</taxon>
        <taxon>Alphaproteobacteria</taxon>
        <taxon>Rhodobacterales</taxon>
        <taxon>Roseobacteraceae</taxon>
        <taxon>Pseudoponticoccus</taxon>
    </lineage>
</organism>
<feature type="region of interest" description="Disordered" evidence="1">
    <location>
        <begin position="194"/>
        <end position="248"/>
    </location>
</feature>
<evidence type="ECO:0000313" key="3">
    <source>
        <dbReference type="EMBL" id="KUF10989.1"/>
    </source>
</evidence>
<dbReference type="InterPro" id="IPR018649">
    <property type="entry name" value="SHOCT"/>
</dbReference>
<dbReference type="RefSeq" id="WP_058861653.1">
    <property type="nucleotide sequence ID" value="NZ_LPXO01000004.1"/>
</dbReference>
<reference evidence="3 4" key="1">
    <citation type="submission" date="2015-12" db="EMBL/GenBank/DDBJ databases">
        <authorList>
            <person name="Shamseldin A."/>
            <person name="Moawad H."/>
            <person name="Abd El-Rahim W.M."/>
            <person name="Sadowsky M.J."/>
        </authorList>
    </citation>
    <scope>NUCLEOTIDE SEQUENCE [LARGE SCALE GENOMIC DNA]</scope>
    <source>
        <strain evidence="3 4">SJ5A-1</strain>
    </source>
</reference>
<dbReference type="EMBL" id="LPXO01000004">
    <property type="protein sequence ID" value="KUF10989.1"/>
    <property type="molecule type" value="Genomic_DNA"/>
</dbReference>
<comment type="caution">
    <text evidence="3">The sequence shown here is derived from an EMBL/GenBank/DDBJ whole genome shotgun (WGS) entry which is preliminary data.</text>
</comment>